<dbReference type="InterPro" id="IPR014710">
    <property type="entry name" value="RmlC-like_jellyroll"/>
</dbReference>
<evidence type="ECO:0000256" key="1">
    <source>
        <dbReference type="ARBA" id="ARBA00023015"/>
    </source>
</evidence>
<dbReference type="OrthoDB" id="7506088at2"/>
<dbReference type="SUPFAM" id="SSF51206">
    <property type="entry name" value="cAMP-binding domain-like"/>
    <property type="match status" value="1"/>
</dbReference>
<dbReference type="InterPro" id="IPR036390">
    <property type="entry name" value="WH_DNA-bd_sf"/>
</dbReference>
<dbReference type="PANTHER" id="PTHR24567:SF74">
    <property type="entry name" value="HTH-TYPE TRANSCRIPTIONAL REGULATOR ARCR"/>
    <property type="match status" value="1"/>
</dbReference>
<dbReference type="InterPro" id="IPR018490">
    <property type="entry name" value="cNMP-bd_dom_sf"/>
</dbReference>
<dbReference type="SUPFAM" id="SSF46785">
    <property type="entry name" value="Winged helix' DNA-binding domain"/>
    <property type="match status" value="1"/>
</dbReference>
<evidence type="ECO:0000313" key="6">
    <source>
        <dbReference type="EMBL" id="RAK54547.1"/>
    </source>
</evidence>
<evidence type="ECO:0000256" key="4">
    <source>
        <dbReference type="SAM" id="MobiDB-lite"/>
    </source>
</evidence>
<dbReference type="GO" id="GO:0003700">
    <property type="term" value="F:DNA-binding transcription factor activity"/>
    <property type="evidence" value="ECO:0007669"/>
    <property type="project" value="TreeGrafter"/>
</dbReference>
<keyword evidence="3" id="KW-0804">Transcription</keyword>
<dbReference type="Proteomes" id="UP000249254">
    <property type="component" value="Unassembled WGS sequence"/>
</dbReference>
<dbReference type="GO" id="GO:0005829">
    <property type="term" value="C:cytosol"/>
    <property type="evidence" value="ECO:0007669"/>
    <property type="project" value="TreeGrafter"/>
</dbReference>
<evidence type="ECO:0000313" key="7">
    <source>
        <dbReference type="Proteomes" id="UP000249254"/>
    </source>
</evidence>
<sequence length="309" mass="33754">MGDLAHARPFARRETLGERRLTGLVQPVQQQIQGASPVSADPRRPGEVGLPETRHSGAASNDAIAKPRPAFRVVPAMPWENHFLDALDAADAERLRPDLVLTDLARNQLLDEAGRPMAHVYLPVDCILSVLTVMKDGAQVESRTIGRESGYGLLQALGAPISYERTLAQVAGRAWRAPLASLRQAAEESSAVREAIVRHAQASLLQAAQSTACNTLHRVEQRLCRWLLLTEDRLASETLPLTQEHLAIMLGVQRTTVTAAASQLQERGVIAYTRGKIRVMDRPALTRCACECYEAIQRGASLMLAEPVD</sequence>
<feature type="domain" description="HTH crp-type" evidence="5">
    <location>
        <begin position="217"/>
        <end position="283"/>
    </location>
</feature>
<comment type="caution">
    <text evidence="6">The sequence shown here is derived from an EMBL/GenBank/DDBJ whole genome shotgun (WGS) entry which is preliminary data.</text>
</comment>
<gene>
    <name evidence="6" type="ORF">DJ017_08435</name>
</gene>
<name>A0A328AJ60_9CAUL</name>
<dbReference type="AlphaFoldDB" id="A0A328AJ60"/>
<dbReference type="PANTHER" id="PTHR24567">
    <property type="entry name" value="CRP FAMILY TRANSCRIPTIONAL REGULATORY PROTEIN"/>
    <property type="match status" value="1"/>
</dbReference>
<organism evidence="6 7">
    <name type="scientific">Phenylobacterium soli</name>
    <dbReference type="NCBI Taxonomy" id="2170551"/>
    <lineage>
        <taxon>Bacteria</taxon>
        <taxon>Pseudomonadati</taxon>
        <taxon>Pseudomonadota</taxon>
        <taxon>Alphaproteobacteria</taxon>
        <taxon>Caulobacterales</taxon>
        <taxon>Caulobacteraceae</taxon>
        <taxon>Phenylobacterium</taxon>
    </lineage>
</organism>
<keyword evidence="7" id="KW-1185">Reference proteome</keyword>
<dbReference type="EMBL" id="QFYQ01000001">
    <property type="protein sequence ID" value="RAK54547.1"/>
    <property type="molecule type" value="Genomic_DNA"/>
</dbReference>
<dbReference type="GO" id="GO:0003677">
    <property type="term" value="F:DNA binding"/>
    <property type="evidence" value="ECO:0007669"/>
    <property type="project" value="UniProtKB-KW"/>
</dbReference>
<dbReference type="Gene3D" id="2.60.120.10">
    <property type="entry name" value="Jelly Rolls"/>
    <property type="match status" value="1"/>
</dbReference>
<accession>A0A328AJ60</accession>
<evidence type="ECO:0000259" key="5">
    <source>
        <dbReference type="PROSITE" id="PS51063"/>
    </source>
</evidence>
<dbReference type="InterPro" id="IPR050397">
    <property type="entry name" value="Env_Response_Regulators"/>
</dbReference>
<keyword evidence="2" id="KW-0238">DNA-binding</keyword>
<dbReference type="PROSITE" id="PS51063">
    <property type="entry name" value="HTH_CRP_2"/>
    <property type="match status" value="1"/>
</dbReference>
<evidence type="ECO:0000256" key="2">
    <source>
        <dbReference type="ARBA" id="ARBA00023125"/>
    </source>
</evidence>
<dbReference type="InterPro" id="IPR012318">
    <property type="entry name" value="HTH_CRP"/>
</dbReference>
<evidence type="ECO:0000256" key="3">
    <source>
        <dbReference type="ARBA" id="ARBA00023163"/>
    </source>
</evidence>
<dbReference type="SMART" id="SM00419">
    <property type="entry name" value="HTH_CRP"/>
    <property type="match status" value="1"/>
</dbReference>
<keyword evidence="1" id="KW-0805">Transcription regulation</keyword>
<dbReference type="Pfam" id="PF13545">
    <property type="entry name" value="HTH_Crp_2"/>
    <property type="match status" value="1"/>
</dbReference>
<feature type="region of interest" description="Disordered" evidence="4">
    <location>
        <begin position="21"/>
        <end position="64"/>
    </location>
</feature>
<feature type="compositionally biased region" description="Polar residues" evidence="4">
    <location>
        <begin position="27"/>
        <end position="36"/>
    </location>
</feature>
<reference evidence="7" key="1">
    <citation type="submission" date="2018-05" db="EMBL/GenBank/DDBJ databases">
        <authorList>
            <person name="Li X."/>
        </authorList>
    </citation>
    <scope>NUCLEOTIDE SEQUENCE [LARGE SCALE GENOMIC DNA]</scope>
    <source>
        <strain evidence="7">LX32</strain>
    </source>
</reference>
<proteinExistence type="predicted"/>
<protein>
    <submittedName>
        <fullName evidence="6">Crp/Fnr family transcriptional regulator</fullName>
    </submittedName>
</protein>